<reference evidence="14" key="1">
    <citation type="journal article" date="2010" name="Science">
        <title>Plasticity of animal genome architecture unmasked by rapid evolution of a pelagic tunicate.</title>
        <authorList>
            <person name="Denoeud F."/>
            <person name="Henriet S."/>
            <person name="Mungpakdee S."/>
            <person name="Aury J.M."/>
            <person name="Da Silva C."/>
            <person name="Brinkmann H."/>
            <person name="Mikhaleva J."/>
            <person name="Olsen L.C."/>
            <person name="Jubin C."/>
            <person name="Canestro C."/>
            <person name="Bouquet J.M."/>
            <person name="Danks G."/>
            <person name="Poulain J."/>
            <person name="Campsteijn C."/>
            <person name="Adamski M."/>
            <person name="Cross I."/>
            <person name="Yadetie F."/>
            <person name="Muffato M."/>
            <person name="Louis A."/>
            <person name="Butcher S."/>
            <person name="Tsagkogeorga G."/>
            <person name="Konrad A."/>
            <person name="Singh S."/>
            <person name="Jensen M.F."/>
            <person name="Cong E.H."/>
            <person name="Eikeseth-Otteraa H."/>
            <person name="Noel B."/>
            <person name="Anthouard V."/>
            <person name="Porcel B.M."/>
            <person name="Kachouri-Lafond R."/>
            <person name="Nishino A."/>
            <person name="Ugolini M."/>
            <person name="Chourrout P."/>
            <person name="Nishida H."/>
            <person name="Aasland R."/>
            <person name="Huzurbazar S."/>
            <person name="Westhof E."/>
            <person name="Delsuc F."/>
            <person name="Lehrach H."/>
            <person name="Reinhardt R."/>
            <person name="Weissenbach J."/>
            <person name="Roy S.W."/>
            <person name="Artiguenave F."/>
            <person name="Postlethwait J.H."/>
            <person name="Manak J.R."/>
            <person name="Thompson E.M."/>
            <person name="Jaillon O."/>
            <person name="Du Pasquier L."/>
            <person name="Boudinot P."/>
            <person name="Liberles D.A."/>
            <person name="Volff J.N."/>
            <person name="Philippe H."/>
            <person name="Lenhard B."/>
            <person name="Roest Crollius H."/>
            <person name="Wincker P."/>
            <person name="Chourrout D."/>
        </authorList>
    </citation>
    <scope>NUCLEOTIDE SEQUENCE [LARGE SCALE GENOMIC DNA]</scope>
</reference>
<dbReference type="PANTHER" id="PTHR22984">
    <property type="entry name" value="SERINE/THREONINE-PROTEIN KINASE PIM"/>
    <property type="match status" value="1"/>
</dbReference>
<keyword evidence="8" id="KW-0418">Kinase</keyword>
<dbReference type="InterPro" id="IPR000719">
    <property type="entry name" value="Prot_kinase_dom"/>
</dbReference>
<keyword evidence="5" id="KW-0723">Serine/threonine-protein kinase</keyword>
<dbReference type="InterPro" id="IPR008271">
    <property type="entry name" value="Ser/Thr_kinase_AS"/>
</dbReference>
<evidence type="ECO:0000256" key="9">
    <source>
        <dbReference type="ARBA" id="ARBA00022840"/>
    </source>
</evidence>
<gene>
    <name evidence="14" type="ORF">GSOID_T00006844001</name>
</gene>
<dbReference type="GO" id="GO:0005737">
    <property type="term" value="C:cytoplasm"/>
    <property type="evidence" value="ECO:0007669"/>
    <property type="project" value="TreeGrafter"/>
</dbReference>
<dbReference type="SUPFAM" id="SSF56112">
    <property type="entry name" value="Protein kinase-like (PK-like)"/>
    <property type="match status" value="1"/>
</dbReference>
<evidence type="ECO:0000256" key="7">
    <source>
        <dbReference type="ARBA" id="ARBA00022741"/>
    </source>
</evidence>
<keyword evidence="6" id="KW-0808">Transferase</keyword>
<dbReference type="Proteomes" id="UP000001307">
    <property type="component" value="Unassembled WGS sequence"/>
</dbReference>
<dbReference type="AlphaFoldDB" id="E4XW36"/>
<evidence type="ECO:0000256" key="4">
    <source>
        <dbReference type="ARBA" id="ARBA00016885"/>
    </source>
</evidence>
<keyword evidence="10" id="KW-1035">Host cytoplasm</keyword>
<dbReference type="Gene3D" id="3.30.200.20">
    <property type="entry name" value="Phosphorylase Kinase, domain 1"/>
    <property type="match status" value="1"/>
</dbReference>
<feature type="domain" description="Protein kinase" evidence="13">
    <location>
        <begin position="35"/>
        <end position="280"/>
    </location>
</feature>
<name>E4XW36_OIKDI</name>
<evidence type="ECO:0000256" key="8">
    <source>
        <dbReference type="ARBA" id="ARBA00022777"/>
    </source>
</evidence>
<evidence type="ECO:0000256" key="11">
    <source>
        <dbReference type="ARBA" id="ARBA00047899"/>
    </source>
</evidence>
<evidence type="ECO:0000256" key="10">
    <source>
        <dbReference type="ARBA" id="ARBA00023200"/>
    </source>
</evidence>
<comment type="catalytic activity">
    <reaction evidence="12">
        <text>L-seryl-[protein] + ATP = O-phospho-L-seryl-[protein] + ADP + H(+)</text>
        <dbReference type="Rhea" id="RHEA:17989"/>
        <dbReference type="Rhea" id="RHEA-COMP:9863"/>
        <dbReference type="Rhea" id="RHEA-COMP:11604"/>
        <dbReference type="ChEBI" id="CHEBI:15378"/>
        <dbReference type="ChEBI" id="CHEBI:29999"/>
        <dbReference type="ChEBI" id="CHEBI:30616"/>
        <dbReference type="ChEBI" id="CHEBI:83421"/>
        <dbReference type="ChEBI" id="CHEBI:456216"/>
        <dbReference type="EC" id="2.7.11.1"/>
    </reaction>
</comment>
<evidence type="ECO:0000256" key="5">
    <source>
        <dbReference type="ARBA" id="ARBA00022527"/>
    </source>
</evidence>
<dbReference type="EC" id="2.7.11.1" evidence="3"/>
<dbReference type="InterPro" id="IPR011009">
    <property type="entry name" value="Kinase-like_dom_sf"/>
</dbReference>
<dbReference type="Gene3D" id="1.10.510.10">
    <property type="entry name" value="Transferase(Phosphotransferase) domain 1"/>
    <property type="match status" value="1"/>
</dbReference>
<dbReference type="EMBL" id="FN653231">
    <property type="protein sequence ID" value="CBY13891.1"/>
    <property type="molecule type" value="Genomic_DNA"/>
</dbReference>
<dbReference type="PROSITE" id="PS50011">
    <property type="entry name" value="PROTEIN_KINASE_DOM"/>
    <property type="match status" value="1"/>
</dbReference>
<sequence length="280" mass="32071">MSRHSIESGYISDEEKTFTTEKIIKEDAKRFQKNFTIEEELIKSANGVIYSGFELRSGEPAIFKQIPKTSINNFVSYKGRQIPSEIFYHLKAAEASEAVVKIIDFFERKSSFVLVMEKLENVTDLYEFVGEMGPLSEEAALFIFKQVIEAISELADVGISHRDIKDENILINRETLQVFIIDFGCASRTGLSSNPCGTPEYWAPEVFTETEVETEITDCWALGAVFYIMLTGSWKFENNKVTRNFVLEQHLSENIVTVFDRLFHDNPACRLYLSDLINMF</sequence>
<comment type="similarity">
    <text evidence="2">Belongs to the protein kinase superfamily. CAMK Ser/Thr protein kinase family. PIM subfamily.</text>
</comment>
<dbReference type="GO" id="GO:0030430">
    <property type="term" value="C:host cell cytoplasm"/>
    <property type="evidence" value="ECO:0007669"/>
    <property type="project" value="UniProtKB-SubCell"/>
</dbReference>
<keyword evidence="7" id="KW-0547">Nucleotide-binding</keyword>
<dbReference type="Pfam" id="PF00069">
    <property type="entry name" value="Pkinase"/>
    <property type="match status" value="1"/>
</dbReference>
<organism evidence="14">
    <name type="scientific">Oikopleura dioica</name>
    <name type="common">Tunicate</name>
    <dbReference type="NCBI Taxonomy" id="34765"/>
    <lineage>
        <taxon>Eukaryota</taxon>
        <taxon>Metazoa</taxon>
        <taxon>Chordata</taxon>
        <taxon>Tunicata</taxon>
        <taxon>Appendicularia</taxon>
        <taxon>Copelata</taxon>
        <taxon>Oikopleuridae</taxon>
        <taxon>Oikopleura</taxon>
    </lineage>
</organism>
<keyword evidence="15" id="KW-1185">Reference proteome</keyword>
<dbReference type="PANTHER" id="PTHR22984:SF25">
    <property type="entry name" value="PROTEIN KINASE DOMAIN-CONTAINING PROTEIN"/>
    <property type="match status" value="1"/>
</dbReference>
<comment type="catalytic activity">
    <reaction evidence="11">
        <text>L-threonyl-[protein] + ATP = O-phospho-L-threonyl-[protein] + ADP + H(+)</text>
        <dbReference type="Rhea" id="RHEA:46608"/>
        <dbReference type="Rhea" id="RHEA-COMP:11060"/>
        <dbReference type="Rhea" id="RHEA-COMP:11605"/>
        <dbReference type="ChEBI" id="CHEBI:15378"/>
        <dbReference type="ChEBI" id="CHEBI:30013"/>
        <dbReference type="ChEBI" id="CHEBI:30616"/>
        <dbReference type="ChEBI" id="CHEBI:61977"/>
        <dbReference type="ChEBI" id="CHEBI:456216"/>
        <dbReference type="EC" id="2.7.11.1"/>
    </reaction>
</comment>
<dbReference type="GO" id="GO:0005524">
    <property type="term" value="F:ATP binding"/>
    <property type="evidence" value="ECO:0007669"/>
    <property type="project" value="UniProtKB-KW"/>
</dbReference>
<accession>E4XW36</accession>
<dbReference type="GO" id="GO:0004674">
    <property type="term" value="F:protein serine/threonine kinase activity"/>
    <property type="evidence" value="ECO:0007669"/>
    <property type="project" value="UniProtKB-KW"/>
</dbReference>
<evidence type="ECO:0000256" key="3">
    <source>
        <dbReference type="ARBA" id="ARBA00012513"/>
    </source>
</evidence>
<evidence type="ECO:0000256" key="12">
    <source>
        <dbReference type="ARBA" id="ARBA00048679"/>
    </source>
</evidence>
<keyword evidence="9" id="KW-0067">ATP-binding</keyword>
<proteinExistence type="inferred from homology"/>
<dbReference type="SMART" id="SM00220">
    <property type="entry name" value="S_TKc"/>
    <property type="match status" value="1"/>
</dbReference>
<dbReference type="PROSITE" id="PS00108">
    <property type="entry name" value="PROTEIN_KINASE_ST"/>
    <property type="match status" value="1"/>
</dbReference>
<dbReference type="InterPro" id="IPR051138">
    <property type="entry name" value="PIM_Ser/Thr_kinase"/>
</dbReference>
<dbReference type="InParanoid" id="E4XW36"/>
<evidence type="ECO:0000313" key="14">
    <source>
        <dbReference type="EMBL" id="CBY13891.1"/>
    </source>
</evidence>
<protein>
    <recommendedName>
        <fullName evidence="4">Serine/threonine-protein kinase 1</fullName>
        <ecNumber evidence="3">2.7.11.1</ecNumber>
    </recommendedName>
</protein>
<evidence type="ECO:0000313" key="15">
    <source>
        <dbReference type="Proteomes" id="UP000001307"/>
    </source>
</evidence>
<comment type="subcellular location">
    <subcellularLocation>
        <location evidence="1">Host cytoplasm</location>
    </subcellularLocation>
</comment>
<evidence type="ECO:0000256" key="1">
    <source>
        <dbReference type="ARBA" id="ARBA00004192"/>
    </source>
</evidence>
<dbReference type="OrthoDB" id="9984829at2759"/>
<evidence type="ECO:0000259" key="13">
    <source>
        <dbReference type="PROSITE" id="PS50011"/>
    </source>
</evidence>
<evidence type="ECO:0000256" key="2">
    <source>
        <dbReference type="ARBA" id="ARBA00005505"/>
    </source>
</evidence>
<evidence type="ECO:0000256" key="6">
    <source>
        <dbReference type="ARBA" id="ARBA00022679"/>
    </source>
</evidence>